<evidence type="ECO:0000256" key="1">
    <source>
        <dbReference type="ARBA" id="ARBA00001933"/>
    </source>
</evidence>
<keyword evidence="8" id="KW-1185">Reference proteome</keyword>
<dbReference type="EMBL" id="SMAI01000006">
    <property type="protein sequence ID" value="TCT04765.1"/>
    <property type="molecule type" value="Genomic_DNA"/>
</dbReference>
<keyword evidence="3" id="KW-0032">Aminotransferase</keyword>
<comment type="similarity">
    <text evidence="2 6">Belongs to the class-III pyridoxal-phosphate-dependent aminotransferase family.</text>
</comment>
<evidence type="ECO:0000256" key="5">
    <source>
        <dbReference type="ARBA" id="ARBA00022898"/>
    </source>
</evidence>
<dbReference type="FunFam" id="3.40.640.10:FF:000014">
    <property type="entry name" value="Adenosylmethionine-8-amino-7-oxononanoate aminotransferase, probable"/>
    <property type="match status" value="1"/>
</dbReference>
<dbReference type="Pfam" id="PF00202">
    <property type="entry name" value="Aminotran_3"/>
    <property type="match status" value="1"/>
</dbReference>
<dbReference type="InterPro" id="IPR015424">
    <property type="entry name" value="PyrdxlP-dep_Trfase"/>
</dbReference>
<dbReference type="InterPro" id="IPR005814">
    <property type="entry name" value="Aminotrans_3"/>
</dbReference>
<comment type="caution">
    <text evidence="7">The sequence shown here is derived from an EMBL/GenBank/DDBJ whole genome shotgun (WGS) entry which is preliminary data.</text>
</comment>
<gene>
    <name evidence="7" type="ORF">EDC64_106198</name>
</gene>
<sequence length="461" mass="50422">MPFVAEAASRPNSPEARDTAFVVHGLTNLRRHLDEGPLVIESGRGVWVRDRHGRDYLEGMSGLWCLSLGYGETRLIEACRRQMETLAYAHLTNHRSHPAVIDLAEKLIEIAPVPMSHVWFANSGSEAADCAARLCWYYWNAQDAPERRKFLAHRRAYHGNTIAAASLTGADYAHRQFNLPLDGFLHVACPDYVTDALEEESEQAFSERLLADLEALIAREGPETIAAFFTEPILAAGGVVIPPQAYLDGLQILLRKHGILLVADEVVTAFGRTGEMFGCTTMGLAPDLIVCAKGITSAYFPLSAVLINARVFDAMVAQSDRLPLFGLTMTYSGHPVGCAVACEAIRIYEDDAIVARVRRLEPVLLDSLRRSLRGSAIVGYIRGRGLLAGVQLMARRHPVQTFDPTQRIGPLCADAAQAQGLFVRAIGDTLAICPPLTISESEIEILADRLARGIADVEKDL</sequence>
<dbReference type="GO" id="GO:0030170">
    <property type="term" value="F:pyridoxal phosphate binding"/>
    <property type="evidence" value="ECO:0007669"/>
    <property type="project" value="InterPro"/>
</dbReference>
<evidence type="ECO:0000256" key="6">
    <source>
        <dbReference type="RuleBase" id="RU003560"/>
    </source>
</evidence>
<keyword evidence="4" id="KW-0808">Transferase</keyword>
<name>A0A4R3M0Z8_9HYPH</name>
<dbReference type="OrthoDB" id="5288905at2"/>
<dbReference type="SUPFAM" id="SSF53383">
    <property type="entry name" value="PLP-dependent transferases"/>
    <property type="match status" value="1"/>
</dbReference>
<evidence type="ECO:0000313" key="8">
    <source>
        <dbReference type="Proteomes" id="UP000294664"/>
    </source>
</evidence>
<organism evidence="7 8">
    <name type="scientific">Aquabacter spiritensis</name>
    <dbReference type="NCBI Taxonomy" id="933073"/>
    <lineage>
        <taxon>Bacteria</taxon>
        <taxon>Pseudomonadati</taxon>
        <taxon>Pseudomonadota</taxon>
        <taxon>Alphaproteobacteria</taxon>
        <taxon>Hyphomicrobiales</taxon>
        <taxon>Xanthobacteraceae</taxon>
        <taxon>Aquabacter</taxon>
    </lineage>
</organism>
<dbReference type="PROSITE" id="PS00600">
    <property type="entry name" value="AA_TRANSFER_CLASS_3"/>
    <property type="match status" value="1"/>
</dbReference>
<dbReference type="PANTHER" id="PTHR43094">
    <property type="entry name" value="AMINOTRANSFERASE"/>
    <property type="match status" value="1"/>
</dbReference>
<dbReference type="PIRSF" id="PIRSF000521">
    <property type="entry name" value="Transaminase_4ab_Lys_Orn"/>
    <property type="match status" value="1"/>
</dbReference>
<proteinExistence type="inferred from homology"/>
<dbReference type="Gene3D" id="3.40.640.10">
    <property type="entry name" value="Type I PLP-dependent aspartate aminotransferase-like (Major domain)"/>
    <property type="match status" value="1"/>
</dbReference>
<keyword evidence="7" id="KW-0670">Pyruvate</keyword>
<keyword evidence="5 6" id="KW-0663">Pyridoxal phosphate</keyword>
<dbReference type="InterPro" id="IPR049704">
    <property type="entry name" value="Aminotrans_3_PPA_site"/>
</dbReference>
<dbReference type="GO" id="GO:0008483">
    <property type="term" value="F:transaminase activity"/>
    <property type="evidence" value="ECO:0007669"/>
    <property type="project" value="UniProtKB-KW"/>
</dbReference>
<dbReference type="CDD" id="cd00610">
    <property type="entry name" value="OAT_like"/>
    <property type="match status" value="1"/>
</dbReference>
<dbReference type="Proteomes" id="UP000294664">
    <property type="component" value="Unassembled WGS sequence"/>
</dbReference>
<dbReference type="NCBIfam" id="NF004767">
    <property type="entry name" value="PRK06105.1"/>
    <property type="match status" value="1"/>
</dbReference>
<evidence type="ECO:0000256" key="4">
    <source>
        <dbReference type="ARBA" id="ARBA00022679"/>
    </source>
</evidence>
<evidence type="ECO:0000256" key="2">
    <source>
        <dbReference type="ARBA" id="ARBA00008954"/>
    </source>
</evidence>
<evidence type="ECO:0000256" key="3">
    <source>
        <dbReference type="ARBA" id="ARBA00022576"/>
    </source>
</evidence>
<dbReference type="AlphaFoldDB" id="A0A4R3M0Z8"/>
<comment type="cofactor">
    <cofactor evidence="1">
        <name>pyridoxal 5'-phosphate</name>
        <dbReference type="ChEBI" id="CHEBI:597326"/>
    </cofactor>
</comment>
<dbReference type="InterPro" id="IPR015421">
    <property type="entry name" value="PyrdxlP-dep_Trfase_major"/>
</dbReference>
<dbReference type="Gene3D" id="3.90.1150.10">
    <property type="entry name" value="Aspartate Aminotransferase, domain 1"/>
    <property type="match status" value="1"/>
</dbReference>
<reference evidence="7 8" key="1">
    <citation type="submission" date="2019-03" db="EMBL/GenBank/DDBJ databases">
        <title>Genomic Encyclopedia of Type Strains, Phase IV (KMG-IV): sequencing the most valuable type-strain genomes for metagenomic binning, comparative biology and taxonomic classification.</title>
        <authorList>
            <person name="Goeker M."/>
        </authorList>
    </citation>
    <scope>NUCLEOTIDE SEQUENCE [LARGE SCALE GENOMIC DNA]</scope>
    <source>
        <strain evidence="7 8">DSM 9035</strain>
    </source>
</reference>
<evidence type="ECO:0000313" key="7">
    <source>
        <dbReference type="EMBL" id="TCT04765.1"/>
    </source>
</evidence>
<dbReference type="InterPro" id="IPR015422">
    <property type="entry name" value="PyrdxlP-dep_Trfase_small"/>
</dbReference>
<dbReference type="RefSeq" id="WP_132031557.1">
    <property type="nucleotide sequence ID" value="NZ_SMAI01000006.1"/>
</dbReference>
<protein>
    <submittedName>
        <fullName evidence="7">4-aminobutyrate--pyruvate transaminase</fullName>
    </submittedName>
</protein>
<dbReference type="PANTHER" id="PTHR43094:SF1">
    <property type="entry name" value="AMINOTRANSFERASE CLASS-III"/>
    <property type="match status" value="1"/>
</dbReference>
<accession>A0A4R3M0Z8</accession>